<dbReference type="AlphaFoldDB" id="A0A1M4ZMJ3"/>
<dbReference type="Proteomes" id="UP000184048">
    <property type="component" value="Unassembled WGS sequence"/>
</dbReference>
<reference evidence="1 2" key="1">
    <citation type="submission" date="2016-11" db="EMBL/GenBank/DDBJ databases">
        <authorList>
            <person name="Jaros S."/>
            <person name="Januszkiewicz K."/>
            <person name="Wedrychowicz H."/>
        </authorList>
    </citation>
    <scope>NUCLEOTIDE SEQUENCE [LARGE SCALE GENOMIC DNA]</scope>
    <source>
        <strain evidence="1 2">DSM 18119</strain>
    </source>
</reference>
<name>A0A1M4ZMJ3_9BACT</name>
<keyword evidence="2" id="KW-1185">Reference proteome</keyword>
<evidence type="ECO:0000313" key="2">
    <source>
        <dbReference type="Proteomes" id="UP000184048"/>
    </source>
</evidence>
<dbReference type="RefSeq" id="WP_072835195.1">
    <property type="nucleotide sequence ID" value="NZ_FQUU01000007.1"/>
</dbReference>
<sequence>MLLNLSKAFSFNNDADVFKIDYIFLKNTPAAGTADPQIWLVFNVSMNDEAKKEYKLGMNQSTLYQTNDTIEAMIKKETLMMQPA</sequence>
<dbReference type="EMBL" id="FQUU01000007">
    <property type="protein sequence ID" value="SHF19214.1"/>
    <property type="molecule type" value="Genomic_DNA"/>
</dbReference>
<gene>
    <name evidence="1" type="ORF">SAMN02745131_02000</name>
</gene>
<protein>
    <submittedName>
        <fullName evidence="1">Uncharacterized protein</fullName>
    </submittedName>
</protein>
<evidence type="ECO:0000313" key="1">
    <source>
        <dbReference type="EMBL" id="SHF19214.1"/>
    </source>
</evidence>
<organism evidence="1 2">
    <name type="scientific">Flavisolibacter ginsengisoli DSM 18119</name>
    <dbReference type="NCBI Taxonomy" id="1121884"/>
    <lineage>
        <taxon>Bacteria</taxon>
        <taxon>Pseudomonadati</taxon>
        <taxon>Bacteroidota</taxon>
        <taxon>Chitinophagia</taxon>
        <taxon>Chitinophagales</taxon>
        <taxon>Chitinophagaceae</taxon>
        <taxon>Flavisolibacter</taxon>
    </lineage>
</organism>
<proteinExistence type="predicted"/>
<accession>A0A1M4ZMJ3</accession>